<dbReference type="PANTHER" id="PTHR36779">
    <property type="entry name" value="OSJNBA0083N12.13 PROTEIN"/>
    <property type="match status" value="1"/>
</dbReference>
<dbReference type="Proteomes" id="UP000017836">
    <property type="component" value="Unassembled WGS sequence"/>
</dbReference>
<keyword evidence="2" id="KW-1185">Reference proteome</keyword>
<evidence type="ECO:0000313" key="2">
    <source>
        <dbReference type="Proteomes" id="UP000017836"/>
    </source>
</evidence>
<sequence length="181" mass="20706">MEGARRNCVLIILSLVFFSVLAFISGLSVFLMINYSITGPSPVSAECKVLSSSVDLRSSKVCELGPLNYRNKNVLYPKERPRHKCHYDYYWASVFQVEYRPYQSGRTLQALAEAPKEALPLNCRPNFSSAWLTKNQFKVNETYACKYTPGASKVDIYGDGLFNCHREDPSAFELMRRFYNL</sequence>
<accession>U5CZQ8</accession>
<gene>
    <name evidence="1" type="ORF">AMTR_s00048p00202300</name>
</gene>
<dbReference type="Gramene" id="ERN15649">
    <property type="protein sequence ID" value="ERN15649"/>
    <property type="gene ID" value="AMTR_s00048p00202300"/>
</dbReference>
<dbReference type="OMA" id="FNCHRED"/>
<protein>
    <submittedName>
        <fullName evidence="1">Uncharacterized protein</fullName>
    </submittedName>
</protein>
<dbReference type="KEGG" id="atr:18443940"/>
<evidence type="ECO:0000313" key="1">
    <source>
        <dbReference type="EMBL" id="ERN15649.1"/>
    </source>
</evidence>
<dbReference type="OrthoDB" id="1922696at2759"/>
<proteinExistence type="predicted"/>
<dbReference type="AlphaFoldDB" id="U5CZQ8"/>
<dbReference type="HOGENOM" id="CLU_1490969_0_0_1"/>
<organism evidence="1 2">
    <name type="scientific">Amborella trichopoda</name>
    <dbReference type="NCBI Taxonomy" id="13333"/>
    <lineage>
        <taxon>Eukaryota</taxon>
        <taxon>Viridiplantae</taxon>
        <taxon>Streptophyta</taxon>
        <taxon>Embryophyta</taxon>
        <taxon>Tracheophyta</taxon>
        <taxon>Spermatophyta</taxon>
        <taxon>Magnoliopsida</taxon>
        <taxon>Amborellales</taxon>
        <taxon>Amborellaceae</taxon>
        <taxon>Amborella</taxon>
    </lineage>
</organism>
<dbReference type="eggNOG" id="ENOG502R4H7">
    <property type="taxonomic scope" value="Eukaryota"/>
</dbReference>
<dbReference type="EMBL" id="KI392502">
    <property type="protein sequence ID" value="ERN15649.1"/>
    <property type="molecule type" value="Genomic_DNA"/>
</dbReference>
<reference evidence="2" key="1">
    <citation type="journal article" date="2013" name="Science">
        <title>The Amborella genome and the evolution of flowering plants.</title>
        <authorList>
            <consortium name="Amborella Genome Project"/>
        </authorList>
    </citation>
    <scope>NUCLEOTIDE SEQUENCE [LARGE SCALE GENOMIC DNA]</scope>
</reference>
<name>U5CZQ8_AMBTC</name>
<dbReference type="PANTHER" id="PTHR36779:SF1">
    <property type="entry name" value="OS04G0600400 PROTEIN"/>
    <property type="match status" value="1"/>
</dbReference>